<name>A0A5N7CS11_9EURO</name>
<proteinExistence type="predicted"/>
<sequence length="167" mass="18206">MGFMKNKPSRNRAATIVTATNSPGTHPSRIPSFDADISSQDHPNYPTMGRCLHPLCKPDKIYRDLKRISHIGPSTRVFSCPGRALAETVLVGGTWKVTLGPGLLECSGGPYWTIRRHIMCVCHCIVSECGVQLSTFGAGVQDSEFECLRNQGCEDLVSLSLTIIFAP</sequence>
<dbReference type="AlphaFoldDB" id="A0A5N7CS11"/>
<reference evidence="1 2" key="1">
    <citation type="submission" date="2019-04" db="EMBL/GenBank/DDBJ databases">
        <authorList>
            <consortium name="DOE Joint Genome Institute"/>
            <person name="Mondo S."/>
            <person name="Kjaerbolling I."/>
            <person name="Vesth T."/>
            <person name="Frisvad J.C."/>
            <person name="Nybo J.L."/>
            <person name="Theobald S."/>
            <person name="Kildgaard S."/>
            <person name="Isbrandt T."/>
            <person name="Kuo A."/>
            <person name="Sato A."/>
            <person name="Lyhne E.K."/>
            <person name="Kogle M.E."/>
            <person name="Wiebenga A."/>
            <person name="Kun R.S."/>
            <person name="Lubbers R.J."/>
            <person name="Makela M.R."/>
            <person name="Barry K."/>
            <person name="Chovatia M."/>
            <person name="Clum A."/>
            <person name="Daum C."/>
            <person name="Haridas S."/>
            <person name="He G."/>
            <person name="LaButti K."/>
            <person name="Lipzen A."/>
            <person name="Riley R."/>
            <person name="Salamov A."/>
            <person name="Simmons B.A."/>
            <person name="Magnuson J.K."/>
            <person name="Henrissat B."/>
            <person name="Mortensen U.H."/>
            <person name="Larsen T.O."/>
            <person name="Devries R.P."/>
            <person name="Grigoriev I.V."/>
            <person name="Machida M."/>
            <person name="Baker S.E."/>
            <person name="Andersen M.R."/>
            <person name="Cantor M.N."/>
            <person name="Hua S.X."/>
        </authorList>
    </citation>
    <scope>NUCLEOTIDE SEQUENCE [LARGE SCALE GENOMIC DNA]</scope>
    <source>
        <strain evidence="1 2">CBS 119388</strain>
    </source>
</reference>
<protein>
    <submittedName>
        <fullName evidence="1">Uncharacterized protein</fullName>
    </submittedName>
</protein>
<keyword evidence="2" id="KW-1185">Reference proteome</keyword>
<dbReference type="RefSeq" id="XP_031934310.1">
    <property type="nucleotide sequence ID" value="XM_032091338.1"/>
</dbReference>
<evidence type="ECO:0000313" key="2">
    <source>
        <dbReference type="Proteomes" id="UP000325579"/>
    </source>
</evidence>
<dbReference type="GeneID" id="43676029"/>
<dbReference type="Proteomes" id="UP000325579">
    <property type="component" value="Unassembled WGS sequence"/>
</dbReference>
<evidence type="ECO:0000313" key="1">
    <source>
        <dbReference type="EMBL" id="KAE8396991.1"/>
    </source>
</evidence>
<accession>A0A5N7CS11</accession>
<gene>
    <name evidence="1" type="ORF">BDV37DRAFT_84730</name>
</gene>
<organism evidence="1 2">
    <name type="scientific">Aspergillus pseudonomiae</name>
    <dbReference type="NCBI Taxonomy" id="1506151"/>
    <lineage>
        <taxon>Eukaryota</taxon>
        <taxon>Fungi</taxon>
        <taxon>Dikarya</taxon>
        <taxon>Ascomycota</taxon>
        <taxon>Pezizomycotina</taxon>
        <taxon>Eurotiomycetes</taxon>
        <taxon>Eurotiomycetidae</taxon>
        <taxon>Eurotiales</taxon>
        <taxon>Aspergillaceae</taxon>
        <taxon>Aspergillus</taxon>
        <taxon>Aspergillus subgen. Circumdati</taxon>
    </lineage>
</organism>
<dbReference type="EMBL" id="ML736937">
    <property type="protein sequence ID" value="KAE8396991.1"/>
    <property type="molecule type" value="Genomic_DNA"/>
</dbReference>